<gene>
    <name evidence="1" type="ORF">OH136_15030</name>
</gene>
<organism evidence="1 2">
    <name type="scientific">Halocynthiibacter halioticoli</name>
    <dbReference type="NCBI Taxonomy" id="2986804"/>
    <lineage>
        <taxon>Bacteria</taxon>
        <taxon>Pseudomonadati</taxon>
        <taxon>Pseudomonadota</taxon>
        <taxon>Alphaproteobacteria</taxon>
        <taxon>Rhodobacterales</taxon>
        <taxon>Paracoccaceae</taxon>
        <taxon>Halocynthiibacter</taxon>
    </lineage>
</organism>
<keyword evidence="2" id="KW-1185">Reference proteome</keyword>
<dbReference type="InterPro" id="IPR045514">
    <property type="entry name" value="DUF6478"/>
</dbReference>
<evidence type="ECO:0000313" key="2">
    <source>
        <dbReference type="Proteomes" id="UP001208041"/>
    </source>
</evidence>
<sequence length="257" mass="30243">MQNRLRDFFAELFFRRELSYWTRWARNAESMRLSKLRKLKKRGSQLRARIDKLNHTAEQRLRMPRIGSDAIHSRLYSDWAWRPALWKLPLVPAGKAPLHNKDSIGSEATIFHDSSRSEIAVRQVRNRQSTDLAPFGIQLDVFAFEGSFLSLVVDLPVEAVEGLKQNHLICLDTIVELERPIVITARLNVMHGPNTEQIVRELPLYDSEVMVEFDLSYTDLNEKRVERMWVDLIFEEPEFNRIELRDLTFSRRPRTQI</sequence>
<evidence type="ECO:0000313" key="1">
    <source>
        <dbReference type="EMBL" id="MCV6825874.1"/>
    </source>
</evidence>
<dbReference type="EMBL" id="JAOYFC010000004">
    <property type="protein sequence ID" value="MCV6825874.1"/>
    <property type="molecule type" value="Genomic_DNA"/>
</dbReference>
<accession>A0AAE3J1W2</accession>
<proteinExistence type="predicted"/>
<name>A0AAE3J1W2_9RHOB</name>
<dbReference type="Pfam" id="PF20086">
    <property type="entry name" value="DUF6478"/>
    <property type="match status" value="1"/>
</dbReference>
<dbReference type="AlphaFoldDB" id="A0AAE3J1W2"/>
<reference evidence="1" key="1">
    <citation type="submission" date="2022-10" db="EMBL/GenBank/DDBJ databases">
        <authorList>
            <person name="Yue Y."/>
        </authorList>
    </citation>
    <scope>NUCLEOTIDE SEQUENCE</scope>
    <source>
        <strain evidence="1">Z654</strain>
    </source>
</reference>
<protein>
    <submittedName>
        <fullName evidence="1">DUF6478 family protein</fullName>
    </submittedName>
</protein>
<comment type="caution">
    <text evidence="1">The sequence shown here is derived from an EMBL/GenBank/DDBJ whole genome shotgun (WGS) entry which is preliminary data.</text>
</comment>
<dbReference type="RefSeq" id="WP_263954832.1">
    <property type="nucleotide sequence ID" value="NZ_JAOYFC010000004.1"/>
</dbReference>
<dbReference type="Proteomes" id="UP001208041">
    <property type="component" value="Unassembled WGS sequence"/>
</dbReference>